<name>A0ABU3CUK9_9FLAO</name>
<feature type="domain" description="Transposase IS200-like" evidence="1">
    <location>
        <begin position="7"/>
        <end position="122"/>
    </location>
</feature>
<dbReference type="SUPFAM" id="SSF143422">
    <property type="entry name" value="Transposase IS200-like"/>
    <property type="match status" value="1"/>
</dbReference>
<accession>A0ABU3CUK9</accession>
<protein>
    <recommendedName>
        <fullName evidence="1">Transposase IS200-like domain-containing protein</fullName>
    </recommendedName>
</protein>
<comment type="caution">
    <text evidence="2">The sequence shown here is derived from an EMBL/GenBank/DDBJ whole genome shotgun (WGS) entry which is preliminary data.</text>
</comment>
<evidence type="ECO:0000313" key="2">
    <source>
        <dbReference type="EMBL" id="MDT0650057.1"/>
    </source>
</evidence>
<dbReference type="PANTHER" id="PTHR34322:SF2">
    <property type="entry name" value="TRANSPOSASE IS200-LIKE DOMAIN-CONTAINING PROTEIN"/>
    <property type="match status" value="1"/>
</dbReference>
<evidence type="ECO:0000313" key="3">
    <source>
        <dbReference type="Proteomes" id="UP001248819"/>
    </source>
</evidence>
<dbReference type="PANTHER" id="PTHR34322">
    <property type="entry name" value="TRANSPOSASE, Y1_TNP DOMAIN-CONTAINING"/>
    <property type="match status" value="1"/>
</dbReference>
<dbReference type="Gene3D" id="3.30.70.1290">
    <property type="entry name" value="Transposase IS200-like"/>
    <property type="match status" value="1"/>
</dbReference>
<dbReference type="Proteomes" id="UP001248819">
    <property type="component" value="Unassembled WGS sequence"/>
</dbReference>
<organism evidence="2 3">
    <name type="scientific">Autumnicola edwardsiae</name>
    <dbReference type="NCBI Taxonomy" id="3075594"/>
    <lineage>
        <taxon>Bacteria</taxon>
        <taxon>Pseudomonadati</taxon>
        <taxon>Bacteroidota</taxon>
        <taxon>Flavobacteriia</taxon>
        <taxon>Flavobacteriales</taxon>
        <taxon>Flavobacteriaceae</taxon>
        <taxon>Autumnicola</taxon>
    </lineage>
</organism>
<sequence length="183" mass="22231">MKLENLEKDYYYHIYNRGINADIIFASDANKIYFLKLYKKYLAEKVSTFAYCLLSNHFHVLIRVEKEPKEVIQAFSNLFNAYAKAFNKQQERTGSLFEKHFKRIRLHNEEYLKKLVIYIHLNPQLHLSENFERFRFSSYQTIISKKETSLNKKKVIALFDDLQNFEYTHRHRSLELEEKFKLE</sequence>
<keyword evidence="3" id="KW-1185">Reference proteome</keyword>
<dbReference type="SMART" id="SM01321">
    <property type="entry name" value="Y1_Tnp"/>
    <property type="match status" value="1"/>
</dbReference>
<dbReference type="RefSeq" id="WP_311484259.1">
    <property type="nucleotide sequence ID" value="NZ_JAVRHP010000031.1"/>
</dbReference>
<reference evidence="2 3" key="1">
    <citation type="submission" date="2023-09" db="EMBL/GenBank/DDBJ databases">
        <authorList>
            <person name="Rey-Velasco X."/>
        </authorList>
    </citation>
    <scope>NUCLEOTIDE SEQUENCE [LARGE SCALE GENOMIC DNA]</scope>
    <source>
        <strain evidence="2 3">F297</strain>
    </source>
</reference>
<proteinExistence type="predicted"/>
<dbReference type="InterPro" id="IPR036515">
    <property type="entry name" value="Transposase_17_sf"/>
</dbReference>
<dbReference type="InterPro" id="IPR002686">
    <property type="entry name" value="Transposase_17"/>
</dbReference>
<dbReference type="EMBL" id="JAVRHP010000031">
    <property type="protein sequence ID" value="MDT0650057.1"/>
    <property type="molecule type" value="Genomic_DNA"/>
</dbReference>
<evidence type="ECO:0000259" key="1">
    <source>
        <dbReference type="SMART" id="SM01321"/>
    </source>
</evidence>
<gene>
    <name evidence="2" type="ORF">RM529_07870</name>
</gene>